<dbReference type="GO" id="GO:0016491">
    <property type="term" value="F:oxidoreductase activity"/>
    <property type="evidence" value="ECO:0007669"/>
    <property type="project" value="UniProtKB-KW"/>
</dbReference>
<comment type="similarity">
    <text evidence="1 3">Belongs to the short-chain dehydrogenases/reductases (SDR) family.</text>
</comment>
<organism evidence="4 5">
    <name type="scientific">Serinicoccus chungangensis</name>
    <dbReference type="NCBI Taxonomy" id="767452"/>
    <lineage>
        <taxon>Bacteria</taxon>
        <taxon>Bacillati</taxon>
        <taxon>Actinomycetota</taxon>
        <taxon>Actinomycetes</taxon>
        <taxon>Micrococcales</taxon>
        <taxon>Ornithinimicrobiaceae</taxon>
        <taxon>Serinicoccus</taxon>
    </lineage>
</organism>
<dbReference type="AlphaFoldDB" id="A0A0W8I585"/>
<evidence type="ECO:0000256" key="2">
    <source>
        <dbReference type="ARBA" id="ARBA00023002"/>
    </source>
</evidence>
<dbReference type="GO" id="GO:0016020">
    <property type="term" value="C:membrane"/>
    <property type="evidence" value="ECO:0007669"/>
    <property type="project" value="TreeGrafter"/>
</dbReference>
<dbReference type="OrthoDB" id="151996at2"/>
<evidence type="ECO:0000256" key="1">
    <source>
        <dbReference type="ARBA" id="ARBA00006484"/>
    </source>
</evidence>
<keyword evidence="2" id="KW-0560">Oxidoreductase</keyword>
<evidence type="ECO:0000313" key="5">
    <source>
        <dbReference type="Proteomes" id="UP000054837"/>
    </source>
</evidence>
<protein>
    <submittedName>
        <fullName evidence="4">Short-chain dehydrogenase</fullName>
    </submittedName>
</protein>
<dbReference type="RefSeq" id="WP_058891435.1">
    <property type="nucleotide sequence ID" value="NZ_LQBL01000028.1"/>
</dbReference>
<dbReference type="PRINTS" id="PR00081">
    <property type="entry name" value="GDHRDH"/>
</dbReference>
<dbReference type="PRINTS" id="PR00080">
    <property type="entry name" value="SDRFAMILY"/>
</dbReference>
<dbReference type="EMBL" id="LQBL01000028">
    <property type="protein sequence ID" value="KUG53427.1"/>
    <property type="molecule type" value="Genomic_DNA"/>
</dbReference>
<reference evidence="4 5" key="1">
    <citation type="submission" date="2015-12" db="EMBL/GenBank/DDBJ databases">
        <title>Serinicoccus chungangenesis strain CD08_5 genome sequencing and assembly.</title>
        <authorList>
            <person name="Chander A.M."/>
            <person name="Kaur G."/>
            <person name="Nair G.R."/>
            <person name="Dhawan D.K."/>
            <person name="Kochhar R.K."/>
            <person name="Mayilraj S."/>
            <person name="Bhadada S.K."/>
        </authorList>
    </citation>
    <scope>NUCLEOTIDE SEQUENCE [LARGE SCALE GENOMIC DNA]</scope>
    <source>
        <strain evidence="4 5">CD08_5</strain>
    </source>
</reference>
<accession>A0A0W8I585</accession>
<dbReference type="STRING" id="767452.AVL62_01100"/>
<dbReference type="InterPro" id="IPR002347">
    <property type="entry name" value="SDR_fam"/>
</dbReference>
<dbReference type="CDD" id="cd05233">
    <property type="entry name" value="SDR_c"/>
    <property type="match status" value="1"/>
</dbReference>
<dbReference type="PROSITE" id="PS00061">
    <property type="entry name" value="ADH_SHORT"/>
    <property type="match status" value="1"/>
</dbReference>
<dbReference type="InterPro" id="IPR020904">
    <property type="entry name" value="Sc_DH/Rdtase_CS"/>
</dbReference>
<dbReference type="PANTHER" id="PTHR44196">
    <property type="entry name" value="DEHYDROGENASE/REDUCTASE SDR FAMILY MEMBER 7B"/>
    <property type="match status" value="1"/>
</dbReference>
<evidence type="ECO:0000313" key="4">
    <source>
        <dbReference type="EMBL" id="KUG53427.1"/>
    </source>
</evidence>
<dbReference type="Pfam" id="PF00106">
    <property type="entry name" value="adh_short"/>
    <property type="match status" value="1"/>
</dbReference>
<dbReference type="PANTHER" id="PTHR44196:SF1">
    <property type="entry name" value="DEHYDROGENASE_REDUCTASE SDR FAMILY MEMBER 7B"/>
    <property type="match status" value="1"/>
</dbReference>
<comment type="caution">
    <text evidence="4">The sequence shown here is derived from an EMBL/GenBank/DDBJ whole genome shotgun (WGS) entry which is preliminary data.</text>
</comment>
<dbReference type="Proteomes" id="UP000054837">
    <property type="component" value="Unassembled WGS sequence"/>
</dbReference>
<proteinExistence type="inferred from homology"/>
<keyword evidence="5" id="KW-1185">Reference proteome</keyword>
<name>A0A0W8I585_9MICO</name>
<dbReference type="SUPFAM" id="SSF51735">
    <property type="entry name" value="NAD(P)-binding Rossmann-fold domains"/>
    <property type="match status" value="1"/>
</dbReference>
<evidence type="ECO:0000256" key="3">
    <source>
        <dbReference type="RuleBase" id="RU000363"/>
    </source>
</evidence>
<gene>
    <name evidence="4" type="ORF">AVL62_01100</name>
</gene>
<sequence>MSTPLTPRPVSLVAGGSRGLGLLVAEELAERGYDVAVCARHLEETRRGAEIAETRAREHAGADAGRVHAYECDVADREAVQAWVAQVESDLGPVEVAIHVAGIIQVGPAETMTFHHFDQALGTMLMGPLNTLWSVLPGMRERGHGRLGVVSSIGGVVAPPHLLPYSTAKFGATGLTQGLASELAGTGVTATTIVPGLMRTGSHENAQFTGDRAAEYAWFAPAASLPLLSMDAERAARRMVDGVLAGRPMVVLTPLAKIGMRVHGLMPATTVRVMGLTSRLLPSTPADRDAARPVTGRTAAQQLGSGVVSRLTTLGRRAAKRFNQRGPGSAPTA</sequence>
<dbReference type="Gene3D" id="3.40.50.720">
    <property type="entry name" value="NAD(P)-binding Rossmann-like Domain"/>
    <property type="match status" value="1"/>
</dbReference>
<dbReference type="InterPro" id="IPR036291">
    <property type="entry name" value="NAD(P)-bd_dom_sf"/>
</dbReference>